<evidence type="ECO:0000313" key="3">
    <source>
        <dbReference type="Proteomes" id="UP001356308"/>
    </source>
</evidence>
<evidence type="ECO:0000313" key="2">
    <source>
        <dbReference type="EMBL" id="MEE1978034.1"/>
    </source>
</evidence>
<sequence length="47" mass="5367">MEKDGLVKRTVHAEVPPIVDYPLKEIASQLIPIYEELSDYAAKHKKC</sequence>
<protein>
    <submittedName>
        <fullName evidence="2">Winged helix-turn-helix transcriptional regulator</fullName>
    </submittedName>
</protein>
<dbReference type="InterPro" id="IPR036390">
    <property type="entry name" value="WH_DNA-bd_sf"/>
</dbReference>
<dbReference type="EMBL" id="JAZDDG010000009">
    <property type="protein sequence ID" value="MEE1978034.1"/>
    <property type="molecule type" value="Genomic_DNA"/>
</dbReference>
<dbReference type="Pfam" id="PF01638">
    <property type="entry name" value="HxlR"/>
    <property type="match status" value="1"/>
</dbReference>
<feature type="domain" description="HTH hxlR-type" evidence="1">
    <location>
        <begin position="1"/>
        <end position="47"/>
    </location>
</feature>
<gene>
    <name evidence="2" type="ORF">V1I91_18295</name>
</gene>
<evidence type="ECO:0000259" key="1">
    <source>
        <dbReference type="PROSITE" id="PS51118"/>
    </source>
</evidence>
<dbReference type="RefSeq" id="WP_272652712.1">
    <property type="nucleotide sequence ID" value="NZ_JAZDDG010000009.1"/>
</dbReference>
<dbReference type="PROSITE" id="PS51118">
    <property type="entry name" value="HTH_HXLR"/>
    <property type="match status" value="1"/>
</dbReference>
<organism evidence="2 3">
    <name type="scientific">Maribacter cobaltidurans</name>
    <dbReference type="NCBI Taxonomy" id="1178778"/>
    <lineage>
        <taxon>Bacteria</taxon>
        <taxon>Pseudomonadati</taxon>
        <taxon>Bacteroidota</taxon>
        <taxon>Flavobacteriia</taxon>
        <taxon>Flavobacteriales</taxon>
        <taxon>Flavobacteriaceae</taxon>
        <taxon>Maribacter</taxon>
    </lineage>
</organism>
<keyword evidence="3" id="KW-1185">Reference proteome</keyword>
<dbReference type="InterPro" id="IPR002577">
    <property type="entry name" value="HTH_HxlR"/>
</dbReference>
<dbReference type="Proteomes" id="UP001356308">
    <property type="component" value="Unassembled WGS sequence"/>
</dbReference>
<reference evidence="2 3" key="1">
    <citation type="submission" date="2024-01" db="EMBL/GenBank/DDBJ databases">
        <title>Maribacter spp. originated from different algae showed divergent polysaccharides utilization ability.</title>
        <authorList>
            <person name="Wang H."/>
            <person name="Wu Y."/>
        </authorList>
    </citation>
    <scope>NUCLEOTIDE SEQUENCE [LARGE SCALE GENOMIC DNA]</scope>
    <source>
        <strain evidence="2 3">PR1</strain>
    </source>
</reference>
<name>A0ABU7IYG9_9FLAO</name>
<dbReference type="Gene3D" id="1.10.10.10">
    <property type="entry name" value="Winged helix-like DNA-binding domain superfamily/Winged helix DNA-binding domain"/>
    <property type="match status" value="1"/>
</dbReference>
<comment type="caution">
    <text evidence="2">The sequence shown here is derived from an EMBL/GenBank/DDBJ whole genome shotgun (WGS) entry which is preliminary data.</text>
</comment>
<dbReference type="InterPro" id="IPR036388">
    <property type="entry name" value="WH-like_DNA-bd_sf"/>
</dbReference>
<accession>A0ABU7IYG9</accession>
<dbReference type="SUPFAM" id="SSF46785">
    <property type="entry name" value="Winged helix' DNA-binding domain"/>
    <property type="match status" value="1"/>
</dbReference>
<proteinExistence type="predicted"/>